<dbReference type="InterPro" id="IPR013106">
    <property type="entry name" value="Ig_V-set"/>
</dbReference>
<evidence type="ECO:0000256" key="4">
    <source>
        <dbReference type="ARBA" id="ARBA00022729"/>
    </source>
</evidence>
<feature type="domain" description="Ig-like" evidence="11">
    <location>
        <begin position="24"/>
        <end position="119"/>
    </location>
</feature>
<keyword evidence="5" id="KW-1133">Transmembrane helix</keyword>
<evidence type="ECO:0000256" key="5">
    <source>
        <dbReference type="ARBA" id="ARBA00022989"/>
    </source>
</evidence>
<evidence type="ECO:0000259" key="11">
    <source>
        <dbReference type="PROSITE" id="PS50835"/>
    </source>
</evidence>
<keyword evidence="7" id="KW-1015">Disulfide bond</keyword>
<dbReference type="Proteomes" id="UP000472267">
    <property type="component" value="Chromosome 5"/>
</dbReference>
<proteinExistence type="predicted"/>
<evidence type="ECO:0000256" key="10">
    <source>
        <dbReference type="ARBA" id="ARBA00023319"/>
    </source>
</evidence>
<evidence type="ECO:0000256" key="1">
    <source>
        <dbReference type="ARBA" id="ARBA00004251"/>
    </source>
</evidence>
<dbReference type="PANTHER" id="PTHR25466">
    <property type="entry name" value="T-LYMPHOCYTE ACTIVATION ANTIGEN"/>
    <property type="match status" value="1"/>
</dbReference>
<sequence length="161" mass="18054">MTCRLLQIQVDLCDGSRHVDVSVNTVILPCSYQSHTPVLVLRWNQTNIQAEHENDYVLLDRQGSLVTDHQLRRFQGRVELQDPKLENGNFSLILKNVTDSDDGTYECEIILKTTPEFISLTIVSLIVGERESHRSAAAANISQPSVRFSTVHSGYCLKGSV</sequence>
<dbReference type="GO" id="GO:0042130">
    <property type="term" value="P:negative regulation of T cell proliferation"/>
    <property type="evidence" value="ECO:0007669"/>
    <property type="project" value="TreeGrafter"/>
</dbReference>
<evidence type="ECO:0000256" key="3">
    <source>
        <dbReference type="ARBA" id="ARBA00022692"/>
    </source>
</evidence>
<dbReference type="Ensembl" id="ENSSFAT00005031307.1">
    <property type="protein sequence ID" value="ENSSFAP00005030209.1"/>
    <property type="gene ID" value="ENSSFAG00005015330.1"/>
</dbReference>
<evidence type="ECO:0000256" key="7">
    <source>
        <dbReference type="ARBA" id="ARBA00023157"/>
    </source>
</evidence>
<dbReference type="InterPro" id="IPR036179">
    <property type="entry name" value="Ig-like_dom_sf"/>
</dbReference>
<reference evidence="12" key="3">
    <citation type="submission" date="2025-09" db="UniProtKB">
        <authorList>
            <consortium name="Ensembl"/>
        </authorList>
    </citation>
    <scope>IDENTIFICATION</scope>
</reference>
<dbReference type="InParanoid" id="A0A672HMN9"/>
<dbReference type="PANTHER" id="PTHR25466:SF14">
    <property type="entry name" value="BUTYROPHILIN SUBFAMILY 2 MEMBER A2-LIKE-RELATED"/>
    <property type="match status" value="1"/>
</dbReference>
<keyword evidence="4" id="KW-0732">Signal</keyword>
<name>A0A672HMN9_SALFA</name>
<accession>A0A672HMN9</accession>
<evidence type="ECO:0000256" key="8">
    <source>
        <dbReference type="ARBA" id="ARBA00023170"/>
    </source>
</evidence>
<dbReference type="InterPro" id="IPR007110">
    <property type="entry name" value="Ig-like_dom"/>
</dbReference>
<dbReference type="PROSITE" id="PS50835">
    <property type="entry name" value="IG_LIKE"/>
    <property type="match status" value="1"/>
</dbReference>
<dbReference type="GO" id="GO:0071222">
    <property type="term" value="P:cellular response to lipopolysaccharide"/>
    <property type="evidence" value="ECO:0007669"/>
    <property type="project" value="TreeGrafter"/>
</dbReference>
<evidence type="ECO:0000313" key="12">
    <source>
        <dbReference type="Ensembl" id="ENSSFAP00005030209.1"/>
    </source>
</evidence>
<dbReference type="GO" id="GO:0031295">
    <property type="term" value="P:T cell costimulation"/>
    <property type="evidence" value="ECO:0007669"/>
    <property type="project" value="TreeGrafter"/>
</dbReference>
<dbReference type="GO" id="GO:0006955">
    <property type="term" value="P:immune response"/>
    <property type="evidence" value="ECO:0007669"/>
    <property type="project" value="TreeGrafter"/>
</dbReference>
<dbReference type="Pfam" id="PF07686">
    <property type="entry name" value="V-set"/>
    <property type="match status" value="1"/>
</dbReference>
<dbReference type="GO" id="GO:0007166">
    <property type="term" value="P:cell surface receptor signaling pathway"/>
    <property type="evidence" value="ECO:0007669"/>
    <property type="project" value="TreeGrafter"/>
</dbReference>
<evidence type="ECO:0000256" key="9">
    <source>
        <dbReference type="ARBA" id="ARBA00023180"/>
    </source>
</evidence>
<keyword evidence="8" id="KW-0675">Receptor</keyword>
<dbReference type="InterPro" id="IPR013783">
    <property type="entry name" value="Ig-like_fold"/>
</dbReference>
<keyword evidence="9" id="KW-0325">Glycoprotein</keyword>
<protein>
    <recommendedName>
        <fullName evidence="11">Ig-like domain-containing protein</fullName>
    </recommendedName>
</protein>
<dbReference type="InterPro" id="IPR051713">
    <property type="entry name" value="T-cell_Activation_Regulation"/>
</dbReference>
<comment type="subcellular location">
    <subcellularLocation>
        <location evidence="1">Cell membrane</location>
        <topology evidence="1">Single-pass type I membrane protein</topology>
    </subcellularLocation>
</comment>
<keyword evidence="6" id="KW-0472">Membrane</keyword>
<keyword evidence="3" id="KW-0812">Transmembrane</keyword>
<evidence type="ECO:0000313" key="13">
    <source>
        <dbReference type="Proteomes" id="UP000472267"/>
    </source>
</evidence>
<reference evidence="12" key="1">
    <citation type="submission" date="2019-06" db="EMBL/GenBank/DDBJ databases">
        <authorList>
            <consortium name="Wellcome Sanger Institute Data Sharing"/>
        </authorList>
    </citation>
    <scope>NUCLEOTIDE SEQUENCE [LARGE SCALE GENOMIC DNA]</scope>
</reference>
<dbReference type="GO" id="GO:0009897">
    <property type="term" value="C:external side of plasma membrane"/>
    <property type="evidence" value="ECO:0007669"/>
    <property type="project" value="TreeGrafter"/>
</dbReference>
<organism evidence="12 13">
    <name type="scientific">Salarias fasciatus</name>
    <name type="common">Jewelled blenny</name>
    <name type="synonym">Blennius fasciatus</name>
    <dbReference type="NCBI Taxonomy" id="181472"/>
    <lineage>
        <taxon>Eukaryota</taxon>
        <taxon>Metazoa</taxon>
        <taxon>Chordata</taxon>
        <taxon>Craniata</taxon>
        <taxon>Vertebrata</taxon>
        <taxon>Euteleostomi</taxon>
        <taxon>Actinopterygii</taxon>
        <taxon>Neopterygii</taxon>
        <taxon>Teleostei</taxon>
        <taxon>Neoteleostei</taxon>
        <taxon>Acanthomorphata</taxon>
        <taxon>Ovalentaria</taxon>
        <taxon>Blenniimorphae</taxon>
        <taxon>Blenniiformes</taxon>
        <taxon>Blennioidei</taxon>
        <taxon>Blenniidae</taxon>
        <taxon>Salariinae</taxon>
        <taxon>Salarias</taxon>
    </lineage>
</organism>
<dbReference type="AlphaFoldDB" id="A0A672HMN9"/>
<keyword evidence="2" id="KW-1003">Cell membrane</keyword>
<dbReference type="SUPFAM" id="SSF48726">
    <property type="entry name" value="Immunoglobulin"/>
    <property type="match status" value="1"/>
</dbReference>
<evidence type="ECO:0000256" key="2">
    <source>
        <dbReference type="ARBA" id="ARBA00022475"/>
    </source>
</evidence>
<keyword evidence="10" id="KW-0393">Immunoglobulin domain</keyword>
<keyword evidence="13" id="KW-1185">Reference proteome</keyword>
<dbReference type="GO" id="GO:0042102">
    <property type="term" value="P:positive regulation of T cell proliferation"/>
    <property type="evidence" value="ECO:0007669"/>
    <property type="project" value="TreeGrafter"/>
</dbReference>
<evidence type="ECO:0000256" key="6">
    <source>
        <dbReference type="ARBA" id="ARBA00023136"/>
    </source>
</evidence>
<dbReference type="Gene3D" id="2.60.40.10">
    <property type="entry name" value="Immunoglobulins"/>
    <property type="match status" value="1"/>
</dbReference>
<reference evidence="12" key="2">
    <citation type="submission" date="2025-08" db="UniProtKB">
        <authorList>
            <consortium name="Ensembl"/>
        </authorList>
    </citation>
    <scope>IDENTIFICATION</scope>
</reference>